<feature type="transmembrane region" description="Helical" evidence="1">
    <location>
        <begin position="242"/>
        <end position="261"/>
    </location>
</feature>
<keyword evidence="1" id="KW-0472">Membrane</keyword>
<proteinExistence type="predicted"/>
<accession>A0A1A8WQA6</accession>
<keyword evidence="1" id="KW-0812">Transmembrane</keyword>
<dbReference type="Proteomes" id="UP000078560">
    <property type="component" value="Unassembled WGS sequence"/>
</dbReference>
<evidence type="ECO:0000256" key="1">
    <source>
        <dbReference type="SAM" id="Phobius"/>
    </source>
</evidence>
<evidence type="ECO:0000313" key="3">
    <source>
        <dbReference type="Proteomes" id="UP000078560"/>
    </source>
</evidence>
<evidence type="ECO:0000313" key="2">
    <source>
        <dbReference type="EMBL" id="SBS95086.1"/>
    </source>
</evidence>
<sequence>MDDKTKALDQIDSIKFDYELDNVKVKNIEYIYRAHAHSISAKYSDEKSCNDIIFWIHNKVNNMKDKINQSEINDIFSELKKIWDNINGKLKTSGNEPLSMCDISNINTLNFGLLKQKKIMSDYCQNFDNLRTKLTTNPHKRYCDIYYEYFKNTMKAYNDVFEKCYKPGANTDNCPKICIQKQNNPQIILNNLRCNKITKPVIEEKLITEKQCDKEKGVLQSELEQALLDSSNPVLNYSDPRVIFLILFTFWGIFLTLFFFYKITPFGSWIRNNLLRKKLVRDKFDEQVDDESIYDYSESANTNIQNIGYNISYNSDYISSR</sequence>
<dbReference type="InterPro" id="IPR008780">
    <property type="entry name" value="Plasmodium_Vir"/>
</dbReference>
<name>A0A1A8WQA6_PLAOA</name>
<protein>
    <submittedName>
        <fullName evidence="2">PIR Superfamily Protein</fullName>
    </submittedName>
</protein>
<keyword evidence="1" id="KW-1133">Transmembrane helix</keyword>
<gene>
    <name evidence="2" type="ORF">POVCU2_0092990</name>
</gene>
<reference evidence="3" key="1">
    <citation type="submission" date="2016-05" db="EMBL/GenBank/DDBJ databases">
        <authorList>
            <person name="Naeem Raeece"/>
        </authorList>
    </citation>
    <scope>NUCLEOTIDE SEQUENCE [LARGE SCALE GENOMIC DNA]</scope>
</reference>
<dbReference type="EMBL" id="FLQU01001931">
    <property type="protein sequence ID" value="SBS95086.1"/>
    <property type="molecule type" value="Genomic_DNA"/>
</dbReference>
<organism evidence="2 3">
    <name type="scientific">Plasmodium ovale curtisi</name>
    <dbReference type="NCBI Taxonomy" id="864141"/>
    <lineage>
        <taxon>Eukaryota</taxon>
        <taxon>Sar</taxon>
        <taxon>Alveolata</taxon>
        <taxon>Apicomplexa</taxon>
        <taxon>Aconoidasida</taxon>
        <taxon>Haemosporida</taxon>
        <taxon>Plasmodiidae</taxon>
        <taxon>Plasmodium</taxon>
        <taxon>Plasmodium (Plasmodium)</taxon>
    </lineage>
</organism>
<dbReference type="Pfam" id="PF05795">
    <property type="entry name" value="Plasmodium_Vir"/>
    <property type="match status" value="2"/>
</dbReference>
<dbReference type="AlphaFoldDB" id="A0A1A8WQA6"/>